<feature type="compositionally biased region" description="Low complexity" evidence="3">
    <location>
        <begin position="293"/>
        <end position="310"/>
    </location>
</feature>
<feature type="compositionally biased region" description="Low complexity" evidence="3">
    <location>
        <begin position="518"/>
        <end position="527"/>
    </location>
</feature>
<dbReference type="Gene3D" id="3.40.50.300">
    <property type="entry name" value="P-loop containing nucleotide triphosphate hydrolases"/>
    <property type="match status" value="1"/>
</dbReference>
<dbReference type="EMBL" id="NFJD01000004">
    <property type="protein sequence ID" value="OUO56239.1"/>
    <property type="molecule type" value="Genomic_DNA"/>
</dbReference>
<dbReference type="InterPro" id="IPR003593">
    <property type="entry name" value="AAA+_ATPase"/>
</dbReference>
<dbReference type="Pfam" id="PF00308">
    <property type="entry name" value="Bac_DnaA"/>
    <property type="match status" value="1"/>
</dbReference>
<dbReference type="InterPro" id="IPR027417">
    <property type="entry name" value="P-loop_NTPase"/>
</dbReference>
<accession>A0A1Y4DEU2</accession>
<dbReference type="RefSeq" id="WP_087289119.1">
    <property type="nucleotide sequence ID" value="NZ_NFJD01000004.1"/>
</dbReference>
<dbReference type="GO" id="GO:0005524">
    <property type="term" value="F:ATP binding"/>
    <property type="evidence" value="ECO:0007669"/>
    <property type="project" value="UniProtKB-KW"/>
</dbReference>
<keyword evidence="1" id="KW-0547">Nucleotide-binding</keyword>
<feature type="compositionally biased region" description="Pro residues" evidence="3">
    <location>
        <begin position="589"/>
        <end position="608"/>
    </location>
</feature>
<comment type="similarity">
    <text evidence="2">Belongs to the DnaA family.</text>
</comment>
<keyword evidence="1" id="KW-0238">DNA-binding</keyword>
<dbReference type="PRINTS" id="PR00051">
    <property type="entry name" value="DNAA"/>
</dbReference>
<keyword evidence="1" id="KW-0067">ATP-binding</keyword>
<organism evidence="5 6">
    <name type="scientific">Candidatus Avelusimicrobium gallicola</name>
    <dbReference type="NCBI Taxonomy" id="2562704"/>
    <lineage>
        <taxon>Bacteria</taxon>
        <taxon>Pseudomonadati</taxon>
        <taxon>Elusimicrobiota</taxon>
        <taxon>Elusimicrobia</taxon>
        <taxon>Elusimicrobiales</taxon>
        <taxon>Elusimicrobiaceae</taxon>
        <taxon>Candidatus Avelusimicrobium</taxon>
    </lineage>
</organism>
<keyword evidence="6" id="KW-1185">Reference proteome</keyword>
<feature type="compositionally biased region" description="Acidic residues" evidence="3">
    <location>
        <begin position="354"/>
        <end position="364"/>
    </location>
</feature>
<feature type="compositionally biased region" description="Low complexity" evidence="3">
    <location>
        <begin position="609"/>
        <end position="627"/>
    </location>
</feature>
<dbReference type="InterPro" id="IPR020591">
    <property type="entry name" value="Chromosome_initiator_DnaA-like"/>
</dbReference>
<feature type="compositionally biased region" description="Basic and acidic residues" evidence="3">
    <location>
        <begin position="528"/>
        <end position="547"/>
    </location>
</feature>
<evidence type="ECO:0000256" key="3">
    <source>
        <dbReference type="SAM" id="MobiDB-lite"/>
    </source>
</evidence>
<comment type="caution">
    <text evidence="5">The sequence shown here is derived from an EMBL/GenBank/DDBJ whole genome shotgun (WGS) entry which is preliminary data.</text>
</comment>
<dbReference type="PANTHER" id="PTHR30050:SF2">
    <property type="entry name" value="CHROMOSOMAL REPLICATION INITIATOR PROTEIN DNAA"/>
    <property type="match status" value="1"/>
</dbReference>
<dbReference type="InterPro" id="IPR013317">
    <property type="entry name" value="DnaA_dom"/>
</dbReference>
<feature type="domain" description="AAA+ ATPase" evidence="4">
    <location>
        <begin position="701"/>
        <end position="833"/>
    </location>
</feature>
<evidence type="ECO:0000256" key="2">
    <source>
        <dbReference type="RuleBase" id="RU004227"/>
    </source>
</evidence>
<evidence type="ECO:0000313" key="5">
    <source>
        <dbReference type="EMBL" id="OUO56239.1"/>
    </source>
</evidence>
<dbReference type="SUPFAM" id="SSF52540">
    <property type="entry name" value="P-loop containing nucleoside triphosphate hydrolases"/>
    <property type="match status" value="1"/>
</dbReference>
<comment type="function">
    <text evidence="1">Plays an essential role in the initiation and regulation of chromosomal replication. ATP-DnaA binds to the origin of replication (oriC) to initiate formation of the DNA replication initiation complex once per cell cycle. Binds the DnaA box (a 9 base pair repeat at the origin) and separates the double-stranded (ds)DNA. Forms a right-handed helical filament on oriC DNA; dsDNA binds to the exterior of the filament while single-stranded (ss)DNA is stabiized in the filament's interior. The ATP-DnaA-oriC complex binds and stabilizes one strand of the AT-rich DNA unwinding element (DUE), permitting loading of DNA polymerase. After initiation quickly degrades to an ADP-DnaA complex that is not apt for DNA replication. Binds acidic phospholipids.</text>
</comment>
<feature type="region of interest" description="Disordered" evidence="3">
    <location>
        <begin position="587"/>
        <end position="644"/>
    </location>
</feature>
<evidence type="ECO:0000259" key="4">
    <source>
        <dbReference type="SMART" id="SM00382"/>
    </source>
</evidence>
<dbReference type="SMART" id="SM00382">
    <property type="entry name" value="AAA"/>
    <property type="match status" value="1"/>
</dbReference>
<sequence>MIKQWDVISRLDPKDQSRRYTLVTDGTEHDARLIAKKLAGYVQAPQPAAAPFVYAFELPADLDEDTLEKIRTAVREGVEQTNKVNQFVPGGILGDPLFNSEVTKDDKAFPTFVTLDPSESFFREPQDAPSVPPPAPQEEKPVADFQQQSVKINAEDTQQSIGLEKQTVSANPTGKEQSGEITISDKDMLIKDMEGTMLGQMPLEDIFSAETKYDMFLDLENQKLVKNSQVQREQKMNNLADGKGSLEDSFNIFEQKMKDQTCIIDLDDLNAITDRLPKKDMDFLKHTAHGEALQQTPAEQAEQPSAPAKPVQKPLPEPADAAQTPNQAPEIPDLARPTDNEPTPAVAEITPEPAESDGVEDPFEQIEKTARLKTQSGAAAAPQVPPAPPLQDLSAPVASVSLSAADEEPLNLGPSPEEASVTDFAEHPSHGEIPEEVAILNTVPPTQYSRKTVSPSAGAEDLPEITIRGQKIESLDKTFNLETTLNTEVMKHQYEKSFHDTTVTPAVKRPAAHPQPPAAAEKPQAPAEPKEKTAPVKLHLAGEKKPAEQPAAHPKISRSVTPGESDMEENQELKTTFRIRRKIDIPHAPAAPVPPPPAAPAAPQPAAPAAPAAKAPAQQPAQPKQPVSNRPAPKPAAANTIIEKTKTIDHSIEIPLSELKKHNWPLEVPLVPTYTLETMVMSVNRFAHATAISVIENPGKLYNPLVLHGATGTGKTHFLNAMAYAFSKKYGQENIFMTNGVRLSRGIQRYVMEGNIEKFEKFMDTVKVLLIDDIHLLAINEQNRMYISKLLNKFLQDQKQIVITSKYPPESLEKLEELIKFRLDSGWISELKPASGNTHFKIVKKMLLDNGVDLNDAQISAFFGGPHMTLGTVTRSIRRLKVLENLIFPHLPEAERSQAMIFEKLLATGGEDETSEVLTRDPETITSITTTGNGEWGRIGFFYPQNSSHMMNWMVFALQQRAKELGIEGGFEIAVRSSYATENIISSAFKIANLCDNKKLKGAVILGPALTVCDPSVRENFYDILTHMLEIMLIRCGIINYEDAKSPSTYVKVLSELLR</sequence>
<dbReference type="CDD" id="cd00009">
    <property type="entry name" value="AAA"/>
    <property type="match status" value="1"/>
</dbReference>
<evidence type="ECO:0000313" key="6">
    <source>
        <dbReference type="Proteomes" id="UP000196368"/>
    </source>
</evidence>
<dbReference type="GO" id="GO:0003688">
    <property type="term" value="F:DNA replication origin binding"/>
    <property type="evidence" value="ECO:0007669"/>
    <property type="project" value="TreeGrafter"/>
</dbReference>
<proteinExistence type="inferred from homology"/>
<dbReference type="PANTHER" id="PTHR30050">
    <property type="entry name" value="CHROMOSOMAL REPLICATION INITIATOR PROTEIN DNAA"/>
    <property type="match status" value="1"/>
</dbReference>
<dbReference type="Proteomes" id="UP000196368">
    <property type="component" value="Unassembled WGS sequence"/>
</dbReference>
<feature type="region of interest" description="Disordered" evidence="3">
    <location>
        <begin position="508"/>
        <end position="571"/>
    </location>
</feature>
<dbReference type="OrthoDB" id="9807019at2"/>
<gene>
    <name evidence="5" type="ORF">B5F75_06370</name>
</gene>
<evidence type="ECO:0000256" key="1">
    <source>
        <dbReference type="RuleBase" id="RU000577"/>
    </source>
</evidence>
<dbReference type="GO" id="GO:0006270">
    <property type="term" value="P:DNA replication initiation"/>
    <property type="evidence" value="ECO:0007669"/>
    <property type="project" value="TreeGrafter"/>
</dbReference>
<reference evidence="6" key="1">
    <citation type="submission" date="2017-04" db="EMBL/GenBank/DDBJ databases">
        <title>Function of individual gut microbiota members based on whole genome sequencing of pure cultures obtained from chicken caecum.</title>
        <authorList>
            <person name="Medvecky M."/>
            <person name="Cejkova D."/>
            <person name="Polansky O."/>
            <person name="Karasova D."/>
            <person name="Kubasova T."/>
            <person name="Cizek A."/>
            <person name="Rychlik I."/>
        </authorList>
    </citation>
    <scope>NUCLEOTIDE SEQUENCE [LARGE SCALE GENOMIC DNA]</scope>
    <source>
        <strain evidence="6">An273</strain>
    </source>
</reference>
<keyword evidence="1" id="KW-0235">DNA replication</keyword>
<name>A0A1Y4DEU2_9BACT</name>
<feature type="region of interest" description="Disordered" evidence="3">
    <location>
        <begin position="293"/>
        <end position="393"/>
    </location>
</feature>
<dbReference type="GO" id="GO:0005886">
    <property type="term" value="C:plasma membrane"/>
    <property type="evidence" value="ECO:0007669"/>
    <property type="project" value="TreeGrafter"/>
</dbReference>
<dbReference type="AlphaFoldDB" id="A0A1Y4DEU2"/>
<protein>
    <recommendedName>
        <fullName evidence="1">Chromosomal replication initiator protein DnaA</fullName>
    </recommendedName>
</protein>